<evidence type="ECO:0000313" key="1">
    <source>
        <dbReference type="EMBL" id="GBN90586.1"/>
    </source>
</evidence>
<keyword evidence="2" id="KW-1185">Reference proteome</keyword>
<gene>
    <name evidence="1" type="ORF">AVEN_252757_1</name>
</gene>
<evidence type="ECO:0000313" key="2">
    <source>
        <dbReference type="Proteomes" id="UP000499080"/>
    </source>
</evidence>
<dbReference type="Proteomes" id="UP000499080">
    <property type="component" value="Unassembled WGS sequence"/>
</dbReference>
<dbReference type="EMBL" id="BGPR01023422">
    <property type="protein sequence ID" value="GBN90586.1"/>
    <property type="molecule type" value="Genomic_DNA"/>
</dbReference>
<accession>A0A4Y2ST43</accession>
<comment type="caution">
    <text evidence="1">The sequence shown here is derived from an EMBL/GenBank/DDBJ whole genome shotgun (WGS) entry which is preliminary data.</text>
</comment>
<dbReference type="AlphaFoldDB" id="A0A4Y2ST43"/>
<sequence>MFNSAWCTCVLCLKSPLASNFSDKAWVEKLAYLCDIFSLFNEFNLCLQGKMITVFKLADKVAGFKAKLELWGWCVNRGDLDMFQTLAVISG</sequence>
<proteinExistence type="predicted"/>
<dbReference type="PANTHER" id="PTHR45913:SF19">
    <property type="entry name" value="LOW QUALITY PROTEIN: ZINC FINGER BED DOMAIN-CONTAINING PROTEIN 5-LIKE"/>
    <property type="match status" value="1"/>
</dbReference>
<protein>
    <submittedName>
        <fullName evidence="1">Uncharacterized protein</fullName>
    </submittedName>
</protein>
<name>A0A4Y2ST43_ARAVE</name>
<dbReference type="PANTHER" id="PTHR45913">
    <property type="entry name" value="EPM2A-INTERACTING PROTEIN 1"/>
    <property type="match status" value="1"/>
</dbReference>
<organism evidence="1 2">
    <name type="scientific">Araneus ventricosus</name>
    <name type="common">Orbweaver spider</name>
    <name type="synonym">Epeira ventricosa</name>
    <dbReference type="NCBI Taxonomy" id="182803"/>
    <lineage>
        <taxon>Eukaryota</taxon>
        <taxon>Metazoa</taxon>
        <taxon>Ecdysozoa</taxon>
        <taxon>Arthropoda</taxon>
        <taxon>Chelicerata</taxon>
        <taxon>Arachnida</taxon>
        <taxon>Araneae</taxon>
        <taxon>Araneomorphae</taxon>
        <taxon>Entelegynae</taxon>
        <taxon>Araneoidea</taxon>
        <taxon>Araneidae</taxon>
        <taxon>Araneus</taxon>
    </lineage>
</organism>
<dbReference type="OrthoDB" id="6432807at2759"/>
<reference evidence="1 2" key="1">
    <citation type="journal article" date="2019" name="Sci. Rep.">
        <title>Orb-weaving spider Araneus ventricosus genome elucidates the spidroin gene catalogue.</title>
        <authorList>
            <person name="Kono N."/>
            <person name="Nakamura H."/>
            <person name="Ohtoshi R."/>
            <person name="Moran D.A.P."/>
            <person name="Shinohara A."/>
            <person name="Yoshida Y."/>
            <person name="Fujiwara M."/>
            <person name="Mori M."/>
            <person name="Tomita M."/>
            <person name="Arakawa K."/>
        </authorList>
    </citation>
    <scope>NUCLEOTIDE SEQUENCE [LARGE SCALE GENOMIC DNA]</scope>
</reference>